<keyword evidence="2" id="KW-1185">Reference proteome</keyword>
<evidence type="ECO:0000313" key="2">
    <source>
        <dbReference type="Proteomes" id="UP001432322"/>
    </source>
</evidence>
<dbReference type="InterPro" id="IPR052883">
    <property type="entry name" value="Hisactophilin"/>
</dbReference>
<evidence type="ECO:0000313" key="1">
    <source>
        <dbReference type="EMBL" id="GMT16030.1"/>
    </source>
</evidence>
<dbReference type="GO" id="GO:0015629">
    <property type="term" value="C:actin cytoskeleton"/>
    <property type="evidence" value="ECO:0007669"/>
    <property type="project" value="TreeGrafter"/>
</dbReference>
<dbReference type="GO" id="GO:0051015">
    <property type="term" value="F:actin filament binding"/>
    <property type="evidence" value="ECO:0007669"/>
    <property type="project" value="TreeGrafter"/>
</dbReference>
<accession>A0AAV5VBU1</accession>
<proteinExistence type="predicted"/>
<dbReference type="Gene3D" id="2.80.10.50">
    <property type="match status" value="1"/>
</dbReference>
<dbReference type="GO" id="GO:0030041">
    <property type="term" value="P:actin filament polymerization"/>
    <property type="evidence" value="ECO:0007669"/>
    <property type="project" value="TreeGrafter"/>
</dbReference>
<dbReference type="SUPFAM" id="SSF50405">
    <property type="entry name" value="Actin-crosslinking proteins"/>
    <property type="match status" value="1"/>
</dbReference>
<feature type="non-terminal residue" evidence="1">
    <location>
        <position position="136"/>
    </location>
</feature>
<evidence type="ECO:0008006" key="3">
    <source>
        <dbReference type="Google" id="ProtNLM"/>
    </source>
</evidence>
<dbReference type="InterPro" id="IPR008999">
    <property type="entry name" value="Actin-crosslinking"/>
</dbReference>
<dbReference type="AlphaFoldDB" id="A0AAV5VBU1"/>
<dbReference type="PANTHER" id="PTHR33351:SF1">
    <property type="entry name" value="IG-LIKE DOMAIN-CONTAINING PROTEIN-RELATED"/>
    <property type="match status" value="1"/>
</dbReference>
<reference evidence="1" key="1">
    <citation type="submission" date="2023-10" db="EMBL/GenBank/DDBJ databases">
        <title>Genome assembly of Pristionchus species.</title>
        <authorList>
            <person name="Yoshida K."/>
            <person name="Sommer R.J."/>
        </authorList>
    </citation>
    <scope>NUCLEOTIDE SEQUENCE</scope>
    <source>
        <strain evidence="1">RS5133</strain>
    </source>
</reference>
<comment type="caution">
    <text evidence="1">The sequence shown here is derived from an EMBL/GenBank/DDBJ whole genome shotgun (WGS) entry which is preliminary data.</text>
</comment>
<sequence>DRDDEVPKRSWKKSLGVWYIKTTPGYYLQPRGSDVIPSTPSMKKAWWNIMLYGDGKVSIKSQTGRFLCAHANGHVSLEKHYLECELWTPGAIDDGSWTYTSYNGRFLSVGNGEVTTIPHNLAWEHFWLEKVGQGSE</sequence>
<feature type="non-terminal residue" evidence="1">
    <location>
        <position position="1"/>
    </location>
</feature>
<organism evidence="1 2">
    <name type="scientific">Pristionchus fissidentatus</name>
    <dbReference type="NCBI Taxonomy" id="1538716"/>
    <lineage>
        <taxon>Eukaryota</taxon>
        <taxon>Metazoa</taxon>
        <taxon>Ecdysozoa</taxon>
        <taxon>Nematoda</taxon>
        <taxon>Chromadorea</taxon>
        <taxon>Rhabditida</taxon>
        <taxon>Rhabditina</taxon>
        <taxon>Diplogasteromorpha</taxon>
        <taxon>Diplogasteroidea</taxon>
        <taxon>Neodiplogasteridae</taxon>
        <taxon>Pristionchus</taxon>
    </lineage>
</organism>
<dbReference type="EMBL" id="BTSY01000002">
    <property type="protein sequence ID" value="GMT16030.1"/>
    <property type="molecule type" value="Genomic_DNA"/>
</dbReference>
<dbReference type="PANTHER" id="PTHR33351">
    <property type="entry name" value="HISACTOPHILIN-1-RELATED"/>
    <property type="match status" value="1"/>
</dbReference>
<dbReference type="CDD" id="cd00257">
    <property type="entry name" value="beta-trefoil_FSCN-like"/>
    <property type="match status" value="1"/>
</dbReference>
<gene>
    <name evidence="1" type="ORF">PFISCL1PPCAC_7327</name>
</gene>
<name>A0AAV5VBU1_9BILA</name>
<dbReference type="Proteomes" id="UP001432322">
    <property type="component" value="Unassembled WGS sequence"/>
</dbReference>
<protein>
    <recommendedName>
        <fullName evidence="3">Fascin-like protein</fullName>
    </recommendedName>
</protein>